<gene>
    <name evidence="2" type="ORF">QWZ14_16515</name>
</gene>
<proteinExistence type="predicted"/>
<dbReference type="Gene3D" id="3.40.50.2000">
    <property type="entry name" value="Glycogen Phosphorylase B"/>
    <property type="match status" value="1"/>
</dbReference>
<evidence type="ECO:0000313" key="3">
    <source>
        <dbReference type="Proteomes" id="UP001529369"/>
    </source>
</evidence>
<dbReference type="InterPro" id="IPR007235">
    <property type="entry name" value="Glyco_trans_28_C"/>
</dbReference>
<dbReference type="EMBL" id="JAUFPN010000153">
    <property type="protein sequence ID" value="MDN3565974.1"/>
    <property type="molecule type" value="Genomic_DNA"/>
</dbReference>
<dbReference type="SUPFAM" id="SSF53756">
    <property type="entry name" value="UDP-Glycosyltransferase/glycogen phosphorylase"/>
    <property type="match status" value="1"/>
</dbReference>
<dbReference type="Proteomes" id="UP001529369">
    <property type="component" value="Unassembled WGS sequence"/>
</dbReference>
<name>A0ABT8A833_9PROT</name>
<dbReference type="Pfam" id="PF04101">
    <property type="entry name" value="Glyco_tran_28_C"/>
    <property type="match status" value="1"/>
</dbReference>
<comment type="caution">
    <text evidence="2">The sequence shown here is derived from an EMBL/GenBank/DDBJ whole genome shotgun (WGS) entry which is preliminary data.</text>
</comment>
<feature type="domain" description="Glycosyl transferase family 28 C-terminal" evidence="1">
    <location>
        <begin position="234"/>
        <end position="293"/>
    </location>
</feature>
<evidence type="ECO:0000259" key="1">
    <source>
        <dbReference type="Pfam" id="PF04101"/>
    </source>
</evidence>
<reference evidence="3" key="1">
    <citation type="journal article" date="2019" name="Int. J. Syst. Evol. Microbiol.">
        <title>The Global Catalogue of Microorganisms (GCM) 10K type strain sequencing project: providing services to taxonomists for standard genome sequencing and annotation.</title>
        <authorList>
            <consortium name="The Broad Institute Genomics Platform"/>
            <consortium name="The Broad Institute Genome Sequencing Center for Infectious Disease"/>
            <person name="Wu L."/>
            <person name="Ma J."/>
        </authorList>
    </citation>
    <scope>NUCLEOTIDE SEQUENCE [LARGE SCALE GENOMIC DNA]</scope>
    <source>
        <strain evidence="3">CECT 7131</strain>
    </source>
</reference>
<evidence type="ECO:0000313" key="2">
    <source>
        <dbReference type="EMBL" id="MDN3565974.1"/>
    </source>
</evidence>
<sequence length="346" mass="35825">MRPVGYYLHHQGIGHWQRATALARRLRRPCVLLGTIPADQRARAPCPVLDLPDDAVRDPARHGDLAGVPGLHYAPLGHEGTRRRAAAIAGWIAARRPALLVVDVSVEVALLSRLCATPFLYVRLNGRREDPPHLAAFRAAEALIAPFPAPLESSGTPAWVLRKSVHTGFLAVPAPPATEGGGIVVVFGRGGGGGDGAALAAAARATPDHAWRVLGPVVPADAAPPVNLALLGWRADAQAILAGADLVIGGAGDGLVAEVAALGKRFLCLPEPRPFGEQAEKAARLAGLGAAVVRPAWPAAAAWPALLREAAALDPGRIAALHDPDALDRAAVFIDAAADRAEAYGP</sequence>
<organism evidence="2 3">
    <name type="scientific">Paeniroseomonas aquatica</name>
    <dbReference type="NCBI Taxonomy" id="373043"/>
    <lineage>
        <taxon>Bacteria</taxon>
        <taxon>Pseudomonadati</taxon>
        <taxon>Pseudomonadota</taxon>
        <taxon>Alphaproteobacteria</taxon>
        <taxon>Acetobacterales</taxon>
        <taxon>Acetobacteraceae</taxon>
        <taxon>Paeniroseomonas</taxon>
    </lineage>
</organism>
<protein>
    <submittedName>
        <fullName evidence="2">Glycosyltransferase</fullName>
    </submittedName>
</protein>
<accession>A0ABT8A833</accession>
<keyword evidence="3" id="KW-1185">Reference proteome</keyword>
<dbReference type="RefSeq" id="WP_290317849.1">
    <property type="nucleotide sequence ID" value="NZ_JAUFPN010000153.1"/>
</dbReference>